<keyword evidence="6" id="KW-1185">Reference proteome</keyword>
<comment type="similarity">
    <text evidence="1">Belongs to the GerABKA family.</text>
</comment>
<dbReference type="STRING" id="392015.SAMN05421543_11360"/>
<dbReference type="InterPro" id="IPR050768">
    <property type="entry name" value="UPF0353/GerABKA_families"/>
</dbReference>
<evidence type="ECO:0000256" key="4">
    <source>
        <dbReference type="SAM" id="Phobius"/>
    </source>
</evidence>
<dbReference type="PANTHER" id="PTHR22550:SF5">
    <property type="entry name" value="LEUCINE ZIPPER PROTEIN 4"/>
    <property type="match status" value="1"/>
</dbReference>
<sequence length="691" mass="74515">MNVPAWLARLFTIDDGVVEEPFSLLEDRPGQAQAGADTGAADGAGERNAETDKGGQGRDGESAGGAAPDAGDRAARADSPGQADSAREAGAEPGEVEVIRPIPLEAYIRQSAQASPEKSPEAGLEDKVPAEIGRVRKAVEQLFHADVNKDIVIREFIIQAESRGQAKDGKPAESQVPAEPRGHAVAGGPAASQEPTQDGSPAAGGGKKPWRALAVFVDGLVDKMTINTHILQPLMLLTAIADEPVERRLQTVSEALLPGNQVTKFEDWKDIVPGILSGCTAVFVDGSPGALIVETRGWEHRTVGLAQTETVVRGPHEGFTESFRANTGLVRAELRCKDLITEMMHVGRLAPTDVALMYVQGVVNPKLVDEVKRRIQAIDVDYLPDSGLLEQFIEDNPRLVVPNTLTTERPDRIAHMLMEGHVAIFVGNSPFAIAVPVVFWQLVHSPEDAYLRFPFGSFLRLLRWLALSLALLTPALYVSITNYHPEMIPTDLMLAIAGSREQVPFPVITEILMMEFSIELIREAGIRIPSVIGPTIGIVGALIIGQAAVQAGIVSPLLVIVIAVTALASFAIPNYNLAFGVRTMRFVFLAAAAVFGFYGLTLALCWAAARLAVQKSFGVPMLSPVAPRMDTSKDVFLRGPAFVMNQRPVFLQTQKAWREQPASRPWSKATMPNALRRFGDSVRSPRKGGKH</sequence>
<feature type="compositionally biased region" description="Basic and acidic residues" evidence="3">
    <location>
        <begin position="44"/>
        <end position="61"/>
    </location>
</feature>
<feature type="transmembrane region" description="Helical" evidence="4">
    <location>
        <begin position="586"/>
        <end position="609"/>
    </location>
</feature>
<dbReference type="EMBL" id="FPBV01000013">
    <property type="protein sequence ID" value="SFU91776.1"/>
    <property type="molecule type" value="Genomic_DNA"/>
</dbReference>
<dbReference type="Pfam" id="PF03323">
    <property type="entry name" value="GerA"/>
    <property type="match status" value="1"/>
</dbReference>
<dbReference type="RefSeq" id="WP_074953411.1">
    <property type="nucleotide sequence ID" value="NZ_FPBV01000013.1"/>
</dbReference>
<feature type="transmembrane region" description="Helical" evidence="4">
    <location>
        <begin position="464"/>
        <end position="483"/>
    </location>
</feature>
<keyword evidence="4" id="KW-0812">Transmembrane</keyword>
<dbReference type="GO" id="GO:0009847">
    <property type="term" value="P:spore germination"/>
    <property type="evidence" value="ECO:0007669"/>
    <property type="project" value="InterPro"/>
</dbReference>
<dbReference type="AlphaFoldDB" id="A0A1I7K2V6"/>
<dbReference type="InterPro" id="IPR004995">
    <property type="entry name" value="Spore_Ger"/>
</dbReference>
<feature type="transmembrane region" description="Helical" evidence="4">
    <location>
        <begin position="422"/>
        <end position="443"/>
    </location>
</feature>
<dbReference type="Proteomes" id="UP000183508">
    <property type="component" value="Unassembled WGS sequence"/>
</dbReference>
<keyword evidence="4" id="KW-1133">Transmembrane helix</keyword>
<evidence type="ECO:0000313" key="5">
    <source>
        <dbReference type="EMBL" id="SFU91776.1"/>
    </source>
</evidence>
<evidence type="ECO:0000313" key="6">
    <source>
        <dbReference type="Proteomes" id="UP000183508"/>
    </source>
</evidence>
<gene>
    <name evidence="5" type="ORF">SAMN05421543_11360</name>
</gene>
<feature type="transmembrane region" description="Helical" evidence="4">
    <location>
        <begin position="528"/>
        <end position="547"/>
    </location>
</feature>
<dbReference type="GO" id="GO:0016020">
    <property type="term" value="C:membrane"/>
    <property type="evidence" value="ECO:0007669"/>
    <property type="project" value="InterPro"/>
</dbReference>
<proteinExistence type="inferred from homology"/>
<feature type="region of interest" description="Disordered" evidence="3">
    <location>
        <begin position="162"/>
        <end position="206"/>
    </location>
</feature>
<feature type="compositionally biased region" description="Low complexity" evidence="3">
    <location>
        <begin position="30"/>
        <end position="43"/>
    </location>
</feature>
<name>A0A1I7K2V6_9BACL</name>
<feature type="transmembrane region" description="Helical" evidence="4">
    <location>
        <begin position="553"/>
        <end position="574"/>
    </location>
</feature>
<evidence type="ECO:0000256" key="1">
    <source>
        <dbReference type="ARBA" id="ARBA00005278"/>
    </source>
</evidence>
<reference evidence="6" key="1">
    <citation type="submission" date="2016-10" db="EMBL/GenBank/DDBJ databases">
        <authorList>
            <person name="Varghese N."/>
        </authorList>
    </citation>
    <scope>NUCLEOTIDE SEQUENCE [LARGE SCALE GENOMIC DNA]</scope>
    <source>
        <strain evidence="6">DSM 17980</strain>
    </source>
</reference>
<dbReference type="PANTHER" id="PTHR22550">
    <property type="entry name" value="SPORE GERMINATION PROTEIN"/>
    <property type="match status" value="1"/>
</dbReference>
<feature type="region of interest" description="Disordered" evidence="3">
    <location>
        <begin position="22"/>
        <end position="98"/>
    </location>
</feature>
<keyword evidence="2 4" id="KW-0472">Membrane</keyword>
<protein>
    <submittedName>
        <fullName evidence="5">GerA spore germination protein</fullName>
    </submittedName>
</protein>
<organism evidence="5 6">
    <name type="scientific">Alicyclobacillus macrosporangiidus</name>
    <dbReference type="NCBI Taxonomy" id="392015"/>
    <lineage>
        <taxon>Bacteria</taxon>
        <taxon>Bacillati</taxon>
        <taxon>Bacillota</taxon>
        <taxon>Bacilli</taxon>
        <taxon>Bacillales</taxon>
        <taxon>Alicyclobacillaceae</taxon>
        <taxon>Alicyclobacillus</taxon>
    </lineage>
</organism>
<evidence type="ECO:0000256" key="3">
    <source>
        <dbReference type="SAM" id="MobiDB-lite"/>
    </source>
</evidence>
<accession>A0A1I7K2V6</accession>
<evidence type="ECO:0000256" key="2">
    <source>
        <dbReference type="ARBA" id="ARBA00023136"/>
    </source>
</evidence>